<evidence type="ECO:0000313" key="2">
    <source>
        <dbReference type="EMBL" id="TYC60108.1"/>
    </source>
</evidence>
<dbReference type="OrthoDB" id="7063706at2"/>
<name>A0A6C2D0S4_9RHOO</name>
<keyword evidence="3" id="KW-1185">Reference proteome</keyword>
<dbReference type="Proteomes" id="UP000389128">
    <property type="component" value="Unassembled WGS sequence"/>
</dbReference>
<protein>
    <submittedName>
        <fullName evidence="2">Acyl carrier protein</fullName>
    </submittedName>
</protein>
<reference evidence="2 3" key="1">
    <citation type="submission" date="2019-01" db="EMBL/GenBank/DDBJ databases">
        <title>Zoogloea oleivorans genome sequencing and assembly.</title>
        <authorList>
            <person name="Tancsics A."/>
            <person name="Farkas M."/>
            <person name="Kriszt B."/>
            <person name="Maroti G."/>
            <person name="Horvath B."/>
        </authorList>
    </citation>
    <scope>NUCLEOTIDE SEQUENCE [LARGE SCALE GENOMIC DNA]</scope>
    <source>
        <strain evidence="2 3">Buc</strain>
    </source>
</reference>
<dbReference type="RefSeq" id="WP_148578197.1">
    <property type="nucleotide sequence ID" value="NZ_JAVEUW010000056.1"/>
</dbReference>
<dbReference type="EMBL" id="SDKK01000005">
    <property type="protein sequence ID" value="TYC60108.1"/>
    <property type="molecule type" value="Genomic_DNA"/>
</dbReference>
<sequence>MDILTVIRDFLHDRLEIDPATIQPETTLAELQIDSLMLVELIFECEDKFHVTFERDTPAPKNIGELVVIVEEFIAESKKTEQT</sequence>
<dbReference type="AlphaFoldDB" id="A0A6C2D0S4"/>
<organism evidence="2 3">
    <name type="scientific">Zoogloea oleivorans</name>
    <dbReference type="NCBI Taxonomy" id="1552750"/>
    <lineage>
        <taxon>Bacteria</taxon>
        <taxon>Pseudomonadati</taxon>
        <taxon>Pseudomonadota</taxon>
        <taxon>Betaproteobacteria</taxon>
        <taxon>Rhodocyclales</taxon>
        <taxon>Zoogloeaceae</taxon>
        <taxon>Zoogloea</taxon>
    </lineage>
</organism>
<proteinExistence type="predicted"/>
<evidence type="ECO:0000259" key="1">
    <source>
        <dbReference type="PROSITE" id="PS50075"/>
    </source>
</evidence>
<evidence type="ECO:0000313" key="3">
    <source>
        <dbReference type="Proteomes" id="UP000389128"/>
    </source>
</evidence>
<dbReference type="InterPro" id="IPR009081">
    <property type="entry name" value="PP-bd_ACP"/>
</dbReference>
<gene>
    <name evidence="2" type="ORF">ETQ85_06250</name>
</gene>
<comment type="caution">
    <text evidence="2">The sequence shown here is derived from an EMBL/GenBank/DDBJ whole genome shotgun (WGS) entry which is preliminary data.</text>
</comment>
<dbReference type="Gene3D" id="1.10.1200.10">
    <property type="entry name" value="ACP-like"/>
    <property type="match status" value="1"/>
</dbReference>
<dbReference type="PROSITE" id="PS50075">
    <property type="entry name" value="CARRIER"/>
    <property type="match status" value="1"/>
</dbReference>
<dbReference type="InterPro" id="IPR036736">
    <property type="entry name" value="ACP-like_sf"/>
</dbReference>
<dbReference type="Pfam" id="PF00550">
    <property type="entry name" value="PP-binding"/>
    <property type="match status" value="1"/>
</dbReference>
<feature type="domain" description="Carrier" evidence="1">
    <location>
        <begin position="1"/>
        <end position="77"/>
    </location>
</feature>
<accession>A0A6C2D0S4</accession>
<dbReference type="SUPFAM" id="SSF47336">
    <property type="entry name" value="ACP-like"/>
    <property type="match status" value="1"/>
</dbReference>